<dbReference type="EMBL" id="AGEY01000073">
    <property type="protein sequence ID" value="EHL98485.1"/>
    <property type="molecule type" value="Genomic_DNA"/>
</dbReference>
<evidence type="ECO:0000313" key="1">
    <source>
        <dbReference type="EMBL" id="EHL98485.1"/>
    </source>
</evidence>
<gene>
    <name evidence="1" type="ORF">HMPREF9103_01528</name>
</gene>
<dbReference type="STRING" id="797515.HMPREF9103_01528"/>
<evidence type="ECO:0000313" key="2">
    <source>
        <dbReference type="Proteomes" id="UP000004625"/>
    </source>
</evidence>
<keyword evidence="2" id="KW-1185">Reference proteome</keyword>
<sequence>MISSKKAEMNFPVFKENSSQFLNRFKNELHKQKKLVNKIGNSWVFELKSTREIKKYPEKCSRVHYFVLLL</sequence>
<name>G9ZP74_9LACO</name>
<dbReference type="HOGENOM" id="CLU_2752785_0_0_9"/>
<reference evidence="1 2" key="1">
    <citation type="submission" date="2011-09" db="EMBL/GenBank/DDBJ databases">
        <authorList>
            <person name="Weinstock G."/>
            <person name="Sodergren E."/>
            <person name="Clifton S."/>
            <person name="Fulton L."/>
            <person name="Fulton B."/>
            <person name="Courtney L."/>
            <person name="Fronick C."/>
            <person name="Harrison M."/>
            <person name="Strong C."/>
            <person name="Farmer C."/>
            <person name="Delahaunty K."/>
            <person name="Markovic C."/>
            <person name="Hall O."/>
            <person name="Minx P."/>
            <person name="Tomlinson C."/>
            <person name="Mitreva M."/>
            <person name="Hou S."/>
            <person name="Chen J."/>
            <person name="Wollam A."/>
            <person name="Pepin K.H."/>
            <person name="Johnson M."/>
            <person name="Bhonagiri V."/>
            <person name="Zhang X."/>
            <person name="Suruliraj S."/>
            <person name="Warren W."/>
            <person name="Chinwalla A."/>
            <person name="Mardis E.R."/>
            <person name="Wilson R.K."/>
        </authorList>
    </citation>
    <scope>NUCLEOTIDE SEQUENCE [LARGE SCALE GENOMIC DNA]</scope>
    <source>
        <strain evidence="1 2">F0439</strain>
    </source>
</reference>
<comment type="caution">
    <text evidence="1">The sequence shown here is derived from an EMBL/GenBank/DDBJ whole genome shotgun (WGS) entry which is preliminary data.</text>
</comment>
<dbReference type="PATRIC" id="fig|797515.3.peg.1415"/>
<dbReference type="AlphaFoldDB" id="G9ZP74"/>
<protein>
    <submittedName>
        <fullName evidence="1">Uncharacterized protein</fullName>
    </submittedName>
</protein>
<proteinExistence type="predicted"/>
<dbReference type="Proteomes" id="UP000004625">
    <property type="component" value="Unassembled WGS sequence"/>
</dbReference>
<accession>G9ZP74</accession>
<organism evidence="1 2">
    <name type="scientific">Lentilactobacillus parafarraginis F0439</name>
    <dbReference type="NCBI Taxonomy" id="797515"/>
    <lineage>
        <taxon>Bacteria</taxon>
        <taxon>Bacillati</taxon>
        <taxon>Bacillota</taxon>
        <taxon>Bacilli</taxon>
        <taxon>Lactobacillales</taxon>
        <taxon>Lactobacillaceae</taxon>
        <taxon>Lentilactobacillus</taxon>
    </lineage>
</organism>